<dbReference type="EMBL" id="GGEC01092974">
    <property type="protein sequence ID" value="MBX73458.1"/>
    <property type="molecule type" value="Transcribed_RNA"/>
</dbReference>
<proteinExistence type="predicted"/>
<evidence type="ECO:0000313" key="1">
    <source>
        <dbReference type="EMBL" id="MBX73458.1"/>
    </source>
</evidence>
<sequence length="37" mass="4221">MSFLRFVPDVKLHALLSELLLRIADVLPRVSATISWI</sequence>
<protein>
    <submittedName>
        <fullName evidence="1">Uncharacterized protein</fullName>
    </submittedName>
</protein>
<reference evidence="1" key="1">
    <citation type="submission" date="2018-02" db="EMBL/GenBank/DDBJ databases">
        <title>Rhizophora mucronata_Transcriptome.</title>
        <authorList>
            <person name="Meera S.P."/>
            <person name="Sreeshan A."/>
            <person name="Augustine A."/>
        </authorList>
    </citation>
    <scope>NUCLEOTIDE SEQUENCE</scope>
    <source>
        <tissue evidence="1">Leaf</tissue>
    </source>
</reference>
<accession>A0A2P2R2M4</accession>
<organism evidence="1">
    <name type="scientific">Rhizophora mucronata</name>
    <name type="common">Asiatic mangrove</name>
    <dbReference type="NCBI Taxonomy" id="61149"/>
    <lineage>
        <taxon>Eukaryota</taxon>
        <taxon>Viridiplantae</taxon>
        <taxon>Streptophyta</taxon>
        <taxon>Embryophyta</taxon>
        <taxon>Tracheophyta</taxon>
        <taxon>Spermatophyta</taxon>
        <taxon>Magnoliopsida</taxon>
        <taxon>eudicotyledons</taxon>
        <taxon>Gunneridae</taxon>
        <taxon>Pentapetalae</taxon>
        <taxon>rosids</taxon>
        <taxon>fabids</taxon>
        <taxon>Malpighiales</taxon>
        <taxon>Rhizophoraceae</taxon>
        <taxon>Rhizophora</taxon>
    </lineage>
</organism>
<dbReference type="AlphaFoldDB" id="A0A2P2R2M4"/>
<name>A0A2P2R2M4_RHIMU</name>